<dbReference type="OrthoDB" id="9781349at2"/>
<evidence type="ECO:0000313" key="4">
    <source>
        <dbReference type="Proteomes" id="UP000198552"/>
    </source>
</evidence>
<evidence type="ECO:0000259" key="2">
    <source>
        <dbReference type="Pfam" id="PF01970"/>
    </source>
</evidence>
<dbReference type="Proteomes" id="UP000198552">
    <property type="component" value="Unassembled WGS sequence"/>
</dbReference>
<dbReference type="PANTHER" id="PTHR35342">
    <property type="entry name" value="TRICARBOXYLIC TRANSPORT PROTEIN"/>
    <property type="match status" value="1"/>
</dbReference>
<name>A0A1G9QD65_9BURK</name>
<accession>A0A1G9QD65</accession>
<feature type="transmembrane region" description="Helical" evidence="1">
    <location>
        <begin position="254"/>
        <end position="281"/>
    </location>
</feature>
<keyword evidence="1" id="KW-0812">Transmembrane</keyword>
<dbReference type="EMBL" id="FNHP01000002">
    <property type="protein sequence ID" value="SDM09024.1"/>
    <property type="molecule type" value="Genomic_DNA"/>
</dbReference>
<feature type="transmembrane region" description="Helical" evidence="1">
    <location>
        <begin position="145"/>
        <end position="163"/>
    </location>
</feature>
<feature type="domain" description="DUF112" evidence="2">
    <location>
        <begin position="21"/>
        <end position="440"/>
    </location>
</feature>
<dbReference type="Pfam" id="PF01970">
    <property type="entry name" value="TctA"/>
    <property type="match status" value="1"/>
</dbReference>
<keyword evidence="1" id="KW-1133">Transmembrane helix</keyword>
<feature type="transmembrane region" description="Helical" evidence="1">
    <location>
        <begin position="396"/>
        <end position="426"/>
    </location>
</feature>
<dbReference type="PANTHER" id="PTHR35342:SF5">
    <property type="entry name" value="TRICARBOXYLIC TRANSPORT PROTEIN"/>
    <property type="match status" value="1"/>
</dbReference>
<organism evidence="3 4">
    <name type="scientific">Oryzisolibacter propanilivorax</name>
    <dbReference type="NCBI Taxonomy" id="1527607"/>
    <lineage>
        <taxon>Bacteria</taxon>
        <taxon>Pseudomonadati</taxon>
        <taxon>Pseudomonadota</taxon>
        <taxon>Betaproteobacteria</taxon>
        <taxon>Burkholderiales</taxon>
        <taxon>Comamonadaceae</taxon>
        <taxon>Oryzisolibacter</taxon>
    </lineage>
</organism>
<dbReference type="InterPro" id="IPR002823">
    <property type="entry name" value="DUF112_TM"/>
</dbReference>
<feature type="transmembrane region" description="Helical" evidence="1">
    <location>
        <begin position="20"/>
        <end position="41"/>
    </location>
</feature>
<evidence type="ECO:0000256" key="1">
    <source>
        <dbReference type="SAM" id="Phobius"/>
    </source>
</evidence>
<feature type="transmembrane region" description="Helical" evidence="1">
    <location>
        <begin position="355"/>
        <end position="376"/>
    </location>
</feature>
<feature type="transmembrane region" description="Helical" evidence="1">
    <location>
        <begin position="170"/>
        <end position="189"/>
    </location>
</feature>
<protein>
    <submittedName>
        <fullName evidence="3">Putative tricarboxylic transport membrane protein</fullName>
    </submittedName>
</protein>
<dbReference type="AlphaFoldDB" id="A0A1G9QD65"/>
<feature type="transmembrane region" description="Helical" evidence="1">
    <location>
        <begin position="110"/>
        <end position="133"/>
    </location>
</feature>
<feature type="transmembrane region" description="Helical" evidence="1">
    <location>
        <begin position="477"/>
        <end position="494"/>
    </location>
</feature>
<sequence>MDTIFNGIALGAAQMLDPIALLLIAFGTVFGIVIGSLPGLTSTMGVALLVPVTFTMSPVQGLALLGAVYCSSTYAGAISAILLNIPGTPSNCSTVLDGYPMTRQGRAGEAIALATAGSAIGGFVSNGALLFLAPPLAALALRFGSQEYFLLALFGVSVIASLSERNILKGFISGTLGLFLAIIGMHPLTGDIRFTMDIPELFNGLPMVVALIGLYSLPEIIDNLSQPANMAQASVAEVRGGFRQMLEIFKYKMLLLRATLIGIVVGVVPGAGSSIAGFLAYDDAKRVSKSPETFGSGNPEGVVSSETANNAVVGGSLVPALTLGIPGNAVSAVMLGGLMIHGLKPGPGLFTDSGGITYGFILSMFLANLFFIPVGLMVARFGVSFIKTPASILGPLVIGLGVIGAYAINMSLVDVWIMMAMGLLGYAMKRFDVPREPLVLGLVLGSMAEGELARSMALVQDSIPTLIGSFFTRPLSLLIMALTALSILQAVRAYRRRVQASARP</sequence>
<proteinExistence type="predicted"/>
<evidence type="ECO:0000313" key="3">
    <source>
        <dbReference type="EMBL" id="SDM09024.1"/>
    </source>
</evidence>
<keyword evidence="4" id="KW-1185">Reference proteome</keyword>
<keyword evidence="1" id="KW-0472">Membrane</keyword>
<feature type="transmembrane region" description="Helical" evidence="1">
    <location>
        <begin position="61"/>
        <end position="83"/>
    </location>
</feature>
<feature type="transmembrane region" description="Helical" evidence="1">
    <location>
        <begin position="323"/>
        <end position="343"/>
    </location>
</feature>
<reference evidence="4" key="1">
    <citation type="submission" date="2016-10" db="EMBL/GenBank/DDBJ databases">
        <authorList>
            <person name="Varghese N."/>
            <person name="Submissions S."/>
        </authorList>
    </citation>
    <scope>NUCLEOTIDE SEQUENCE [LARGE SCALE GENOMIC DNA]</scope>
    <source>
        <strain evidence="4">EPL6</strain>
    </source>
</reference>
<gene>
    <name evidence="3" type="ORF">SAMN05428957_102240</name>
</gene>
<dbReference type="STRING" id="1527607.SAMN05428957_102240"/>
<dbReference type="RefSeq" id="WP_091566929.1">
    <property type="nucleotide sequence ID" value="NZ_FNHP01000002.1"/>
</dbReference>